<gene>
    <name evidence="1" type="ORF">GCM10011379_17130</name>
</gene>
<evidence type="ECO:0000313" key="1">
    <source>
        <dbReference type="EMBL" id="GGH64744.1"/>
    </source>
</evidence>
<accession>A0A917MUK9</accession>
<proteinExistence type="predicted"/>
<comment type="caution">
    <text evidence="1">The sequence shown here is derived from an EMBL/GenBank/DDBJ whole genome shotgun (WGS) entry which is preliminary data.</text>
</comment>
<dbReference type="EMBL" id="BMIB01000002">
    <property type="protein sequence ID" value="GGH64744.1"/>
    <property type="molecule type" value="Genomic_DNA"/>
</dbReference>
<sequence length="209" mass="24018">MTLRKYADFVPKTDSGKLEWCRNFLSGIREAVARTGNTYKNDNEITELENEIRTYIEALEDAERKKIESKAANSLKRVLERKTIFRMRTMAMVLKRSGADESVIARLSIKCKNEAIDESLLKPSFKAKVVSDIVELHFTKNHLFNVSFYCRFPGQEWQPIGYGFDSPYIDKRPLAIPLQPERREYMGRFASTLVETGQFSDIVSVVFGG</sequence>
<dbReference type="RefSeq" id="WP_188951616.1">
    <property type="nucleotide sequence ID" value="NZ_BMIB01000002.1"/>
</dbReference>
<organism evidence="1 2">
    <name type="scientific">Filimonas zeae</name>
    <dbReference type="NCBI Taxonomy" id="1737353"/>
    <lineage>
        <taxon>Bacteria</taxon>
        <taxon>Pseudomonadati</taxon>
        <taxon>Bacteroidota</taxon>
        <taxon>Chitinophagia</taxon>
        <taxon>Chitinophagales</taxon>
        <taxon>Chitinophagaceae</taxon>
        <taxon>Filimonas</taxon>
    </lineage>
</organism>
<dbReference type="AlphaFoldDB" id="A0A917MUK9"/>
<reference evidence="1" key="2">
    <citation type="submission" date="2020-09" db="EMBL/GenBank/DDBJ databases">
        <authorList>
            <person name="Sun Q."/>
            <person name="Zhou Y."/>
        </authorList>
    </citation>
    <scope>NUCLEOTIDE SEQUENCE</scope>
    <source>
        <strain evidence="1">CGMCC 1.15290</strain>
    </source>
</reference>
<dbReference type="Proteomes" id="UP000627292">
    <property type="component" value="Unassembled WGS sequence"/>
</dbReference>
<reference evidence="1" key="1">
    <citation type="journal article" date="2014" name="Int. J. Syst. Evol. Microbiol.">
        <title>Complete genome sequence of Corynebacterium casei LMG S-19264T (=DSM 44701T), isolated from a smear-ripened cheese.</title>
        <authorList>
            <consortium name="US DOE Joint Genome Institute (JGI-PGF)"/>
            <person name="Walter F."/>
            <person name="Albersmeier A."/>
            <person name="Kalinowski J."/>
            <person name="Ruckert C."/>
        </authorList>
    </citation>
    <scope>NUCLEOTIDE SEQUENCE</scope>
    <source>
        <strain evidence="1">CGMCC 1.15290</strain>
    </source>
</reference>
<evidence type="ECO:0000313" key="2">
    <source>
        <dbReference type="Proteomes" id="UP000627292"/>
    </source>
</evidence>
<protein>
    <submittedName>
        <fullName evidence="1">Uncharacterized protein</fullName>
    </submittedName>
</protein>
<keyword evidence="2" id="KW-1185">Reference proteome</keyword>
<name>A0A917MUK9_9BACT</name>